<dbReference type="EMBL" id="JXTC01000059">
    <property type="protein sequence ID" value="PON93270.1"/>
    <property type="molecule type" value="Genomic_DNA"/>
</dbReference>
<dbReference type="AlphaFoldDB" id="A0A2P5F647"/>
<dbReference type="Pfam" id="PF01963">
    <property type="entry name" value="TraB_PrgY_gumN"/>
    <property type="match status" value="2"/>
</dbReference>
<dbReference type="PANTHER" id="PTHR21530">
    <property type="entry name" value="PHEROMONE SHUTDOWN PROTEIN"/>
    <property type="match status" value="1"/>
</dbReference>
<proteinExistence type="predicted"/>
<reference evidence="2" key="1">
    <citation type="submission" date="2016-06" db="EMBL/GenBank/DDBJ databases">
        <title>Parallel loss of symbiosis genes in relatives of nitrogen-fixing non-legume Parasponia.</title>
        <authorList>
            <person name="Van Velzen R."/>
            <person name="Holmer R."/>
            <person name="Bu F."/>
            <person name="Rutten L."/>
            <person name="Van Zeijl A."/>
            <person name="Liu W."/>
            <person name="Santuari L."/>
            <person name="Cao Q."/>
            <person name="Sharma T."/>
            <person name="Shen D."/>
            <person name="Roswanjaya Y."/>
            <person name="Wardhani T."/>
            <person name="Kalhor M.S."/>
            <person name="Jansen J."/>
            <person name="Van den Hoogen J."/>
            <person name="Gungor B."/>
            <person name="Hartog M."/>
            <person name="Hontelez J."/>
            <person name="Verver J."/>
            <person name="Yang W.-C."/>
            <person name="Schijlen E."/>
            <person name="Repin R."/>
            <person name="Schilthuizen M."/>
            <person name="Schranz E."/>
            <person name="Heidstra R."/>
            <person name="Miyata K."/>
            <person name="Fedorova E."/>
            <person name="Kohlen W."/>
            <person name="Bisseling T."/>
            <person name="Smit S."/>
            <person name="Geurts R."/>
        </authorList>
    </citation>
    <scope>NUCLEOTIDE SEQUENCE [LARGE SCALE GENOMIC DNA]</scope>
    <source>
        <strain evidence="2">cv. RG33-2</strain>
    </source>
</reference>
<name>A0A2P5F647_TREOI</name>
<sequence>MNRLTRLATRFNSPESKLLFTRLPYQSIAARFSPPLGLRQFSTSPPPIRKVLPEELLSKNLVELTCESSAKGGLCHVYLLGAAHDSKESCREVEAVISYLKPQVVFLELCGSRVELLDPQNLKAAKDSGINIQDCEFRLAYEEAIKYGGKVILGDRPMEFKERLDDVEVEIWALMTEEIRKRVPTVVETLIDERDQYMSFGLLNVASMHSSVLAVVGKGHLQGIKKYWKQPVVLKDLLEIPSQKAAVSKSKLPADSLELALLKSNDLYVDMLGEQNQKFRVNRLTRLATRFNSPESHRLPTTTTSSSTDALRCSAVISVTRRNLAITPSSITGGHRRSDPLRPAMDSQLPPEIDASEGEDFVRIEGATAEDLSESIVRVDEPRESAAAAPTEEDSARRCVLPEELSRSVVMLTCESSAEGGVCDVYLVGTAHVSTESCREVEAVISYLKPEVVFLELCATRVAVLTPQNLKVANKLEVFPGSEFRVAYEEAMKYGGRVILGDRPVQIKEMDDVDMLTLVVQEMSKEFPTLMETLVHERDQYMSSTLLRIASEHSSVVAVVGKGHLQGIREHWQQPVMVKDLMELPTQKAVVSGERILKSLGVVAVGAAIISGIYLASKK</sequence>
<dbReference type="GO" id="GO:0005741">
    <property type="term" value="C:mitochondrial outer membrane"/>
    <property type="evidence" value="ECO:0007669"/>
    <property type="project" value="TreeGrafter"/>
</dbReference>
<dbReference type="InterPro" id="IPR002816">
    <property type="entry name" value="TraB/PrgY/GumN_fam"/>
</dbReference>
<dbReference type="CDD" id="cd14726">
    <property type="entry name" value="TraB_PrgY-like"/>
    <property type="match status" value="2"/>
</dbReference>
<accession>A0A2P5F647</accession>
<dbReference type="InParanoid" id="A0A2P5F647"/>
<gene>
    <name evidence="1" type="ORF">TorRG33x02_108410</name>
</gene>
<keyword evidence="2" id="KW-1185">Reference proteome</keyword>
<evidence type="ECO:0000313" key="1">
    <source>
        <dbReference type="EMBL" id="PON93270.1"/>
    </source>
</evidence>
<dbReference type="OrthoDB" id="48306at2759"/>
<dbReference type="Proteomes" id="UP000237000">
    <property type="component" value="Unassembled WGS sequence"/>
</dbReference>
<evidence type="ECO:0000313" key="2">
    <source>
        <dbReference type="Proteomes" id="UP000237000"/>
    </source>
</evidence>
<organism evidence="1 2">
    <name type="scientific">Trema orientale</name>
    <name type="common">Charcoal tree</name>
    <name type="synonym">Celtis orientalis</name>
    <dbReference type="NCBI Taxonomy" id="63057"/>
    <lineage>
        <taxon>Eukaryota</taxon>
        <taxon>Viridiplantae</taxon>
        <taxon>Streptophyta</taxon>
        <taxon>Embryophyta</taxon>
        <taxon>Tracheophyta</taxon>
        <taxon>Spermatophyta</taxon>
        <taxon>Magnoliopsida</taxon>
        <taxon>eudicotyledons</taxon>
        <taxon>Gunneridae</taxon>
        <taxon>Pentapetalae</taxon>
        <taxon>rosids</taxon>
        <taxon>fabids</taxon>
        <taxon>Rosales</taxon>
        <taxon>Cannabaceae</taxon>
        <taxon>Trema</taxon>
    </lineage>
</organism>
<dbReference type="InterPro" id="IPR046345">
    <property type="entry name" value="TraB_PrgY-like"/>
</dbReference>
<comment type="caution">
    <text evidence="1">The sequence shown here is derived from an EMBL/GenBank/DDBJ whole genome shotgun (WGS) entry which is preliminary data.</text>
</comment>
<dbReference type="PANTHER" id="PTHR21530:SF7">
    <property type="entry name" value="TRAB DOMAIN-CONTAINING PROTEIN"/>
    <property type="match status" value="1"/>
</dbReference>
<protein>
    <submittedName>
        <fullName evidence="1">Pheromone shutdown</fullName>
    </submittedName>
</protein>